<reference evidence="8 9" key="1">
    <citation type="submission" date="2018-05" db="EMBL/GenBank/DDBJ databases">
        <title>Genomic Encyclopedia of Archaeal and Bacterial Type Strains, Phase II (KMG-II): from individual species to whole genera.</title>
        <authorList>
            <person name="Goeker M."/>
        </authorList>
    </citation>
    <scope>NUCLEOTIDE SEQUENCE [LARGE SCALE GENOMIC DNA]</scope>
    <source>
        <strain evidence="8 9">DSM 22637</strain>
    </source>
</reference>
<dbReference type="GO" id="GO:0009423">
    <property type="term" value="P:chorismate biosynthetic process"/>
    <property type="evidence" value="ECO:0007669"/>
    <property type="project" value="UniProtKB-UniRule"/>
</dbReference>
<dbReference type="HAMAP" id="MF_00109">
    <property type="entry name" value="Shikimate_kinase"/>
    <property type="match status" value="1"/>
</dbReference>
<sequence length="172" mass="19732">MKIILLGYMASGKSLIGSELAEILNVKYIDLDQYIEEIEGKTIQKIFSEKGEIFFRKVENSYLKEIISSNTSMVLSLGGGTPCFSNNLKLLTDNKDLKSIYLDVPVVELAKRLMNDKDKRPLVKYVSNESDMLEFVGKHLFERLPFYNQATYKVDANKSKEEVIEEIIMKLF</sequence>
<comment type="function">
    <text evidence="7">Catalyzes the specific phosphorylation of the 3-hydroxyl group of shikimic acid using ATP as a cosubstrate.</text>
</comment>
<keyword evidence="4 7" id="KW-0418">Kinase</keyword>
<comment type="pathway">
    <text evidence="7">Metabolic intermediate biosynthesis; chorismate biosynthesis; chorismate from D-erythrose 4-phosphate and phosphoenolpyruvate: step 5/7.</text>
</comment>
<comment type="catalytic activity">
    <reaction evidence="7">
        <text>shikimate + ATP = 3-phosphoshikimate + ADP + H(+)</text>
        <dbReference type="Rhea" id="RHEA:13121"/>
        <dbReference type="ChEBI" id="CHEBI:15378"/>
        <dbReference type="ChEBI" id="CHEBI:30616"/>
        <dbReference type="ChEBI" id="CHEBI:36208"/>
        <dbReference type="ChEBI" id="CHEBI:145989"/>
        <dbReference type="ChEBI" id="CHEBI:456216"/>
        <dbReference type="EC" id="2.7.1.71"/>
    </reaction>
</comment>
<dbReference type="CDD" id="cd00464">
    <property type="entry name" value="SK"/>
    <property type="match status" value="1"/>
</dbReference>
<keyword evidence="9" id="KW-1185">Reference proteome</keyword>
<protein>
    <recommendedName>
        <fullName evidence="7">Shikimate kinase</fullName>
        <shortName evidence="7">SK</shortName>
        <ecNumber evidence="7">2.7.1.71</ecNumber>
    </recommendedName>
</protein>
<dbReference type="Proteomes" id="UP000245430">
    <property type="component" value="Unassembled WGS sequence"/>
</dbReference>
<feature type="binding site" evidence="7">
    <location>
        <position position="32"/>
    </location>
    <ligand>
        <name>substrate</name>
    </ligand>
</feature>
<evidence type="ECO:0000256" key="1">
    <source>
        <dbReference type="ARBA" id="ARBA00022605"/>
    </source>
</evidence>
<dbReference type="AlphaFoldDB" id="A0A316DIL8"/>
<evidence type="ECO:0000256" key="4">
    <source>
        <dbReference type="ARBA" id="ARBA00022777"/>
    </source>
</evidence>
<dbReference type="Pfam" id="PF01202">
    <property type="entry name" value="SKI"/>
    <property type="match status" value="1"/>
</dbReference>
<dbReference type="InterPro" id="IPR000623">
    <property type="entry name" value="Shikimate_kinase/TSH1"/>
</dbReference>
<comment type="cofactor">
    <cofactor evidence="7">
        <name>Mg(2+)</name>
        <dbReference type="ChEBI" id="CHEBI:18420"/>
    </cofactor>
    <text evidence="7">Binds 1 Mg(2+) ion per subunit.</text>
</comment>
<gene>
    <name evidence="7" type="primary">aroK</name>
    <name evidence="8" type="ORF">LX78_02422</name>
</gene>
<comment type="similarity">
    <text evidence="7">Belongs to the shikimate kinase family.</text>
</comment>
<dbReference type="InterPro" id="IPR027417">
    <property type="entry name" value="P-loop_NTPase"/>
</dbReference>
<proteinExistence type="inferred from homology"/>
<organism evidence="8 9">
    <name type="scientific">Xanthomarina spongicola</name>
    <dbReference type="NCBI Taxonomy" id="570520"/>
    <lineage>
        <taxon>Bacteria</taxon>
        <taxon>Pseudomonadati</taxon>
        <taxon>Bacteroidota</taxon>
        <taxon>Flavobacteriia</taxon>
        <taxon>Flavobacteriales</taxon>
        <taxon>Flavobacteriaceae</taxon>
        <taxon>Xanthomarina</taxon>
    </lineage>
</organism>
<feature type="binding site" evidence="7">
    <location>
        <position position="56"/>
    </location>
    <ligand>
        <name>substrate</name>
    </ligand>
</feature>
<dbReference type="GO" id="GO:0000287">
    <property type="term" value="F:magnesium ion binding"/>
    <property type="evidence" value="ECO:0007669"/>
    <property type="project" value="UniProtKB-UniRule"/>
</dbReference>
<name>A0A316DIL8_9FLAO</name>
<dbReference type="PANTHER" id="PTHR21087:SF16">
    <property type="entry name" value="SHIKIMATE KINASE 1, CHLOROPLASTIC"/>
    <property type="match status" value="1"/>
</dbReference>
<evidence type="ECO:0000313" key="8">
    <source>
        <dbReference type="EMBL" id="PWK18021.1"/>
    </source>
</evidence>
<feature type="binding site" evidence="7">
    <location>
        <position position="143"/>
    </location>
    <ligand>
        <name>substrate</name>
    </ligand>
</feature>
<dbReference type="GO" id="GO:0004765">
    <property type="term" value="F:shikimate kinase activity"/>
    <property type="evidence" value="ECO:0007669"/>
    <property type="project" value="UniProtKB-UniRule"/>
</dbReference>
<dbReference type="Gene3D" id="3.40.50.300">
    <property type="entry name" value="P-loop containing nucleotide triphosphate hydrolases"/>
    <property type="match status" value="1"/>
</dbReference>
<dbReference type="InterPro" id="IPR031322">
    <property type="entry name" value="Shikimate/glucono_kinase"/>
</dbReference>
<evidence type="ECO:0000256" key="6">
    <source>
        <dbReference type="ARBA" id="ARBA00023141"/>
    </source>
</evidence>
<dbReference type="GO" id="GO:0008652">
    <property type="term" value="P:amino acid biosynthetic process"/>
    <property type="evidence" value="ECO:0007669"/>
    <property type="project" value="UniProtKB-KW"/>
</dbReference>
<keyword evidence="7" id="KW-0963">Cytoplasm</keyword>
<feature type="binding site" evidence="7">
    <location>
        <position position="14"/>
    </location>
    <ligand>
        <name>Mg(2+)</name>
        <dbReference type="ChEBI" id="CHEBI:18420"/>
    </ligand>
</feature>
<comment type="caution">
    <text evidence="8">The sequence shown here is derived from an EMBL/GenBank/DDBJ whole genome shotgun (WGS) entry which is preliminary data.</text>
</comment>
<comment type="subunit">
    <text evidence="7">Monomer.</text>
</comment>
<dbReference type="UniPathway" id="UPA00053">
    <property type="reaction ID" value="UER00088"/>
</dbReference>
<keyword evidence="7" id="KW-0460">Magnesium</keyword>
<dbReference type="OrthoDB" id="9800332at2"/>
<feature type="binding site" evidence="7">
    <location>
        <begin position="10"/>
        <end position="15"/>
    </location>
    <ligand>
        <name>ATP</name>
        <dbReference type="ChEBI" id="CHEBI:30616"/>
    </ligand>
</feature>
<dbReference type="PANTHER" id="PTHR21087">
    <property type="entry name" value="SHIKIMATE KINASE"/>
    <property type="match status" value="1"/>
</dbReference>
<keyword evidence="5 7" id="KW-0067">ATP-binding</keyword>
<dbReference type="GO" id="GO:0005829">
    <property type="term" value="C:cytosol"/>
    <property type="evidence" value="ECO:0007669"/>
    <property type="project" value="TreeGrafter"/>
</dbReference>
<dbReference type="GO" id="GO:0005524">
    <property type="term" value="F:ATP binding"/>
    <property type="evidence" value="ECO:0007669"/>
    <property type="project" value="UniProtKB-UniRule"/>
</dbReference>
<feature type="binding site" evidence="7">
    <location>
        <position position="79"/>
    </location>
    <ligand>
        <name>substrate</name>
    </ligand>
</feature>
<keyword evidence="2 7" id="KW-0808">Transferase</keyword>
<evidence type="ECO:0000313" key="9">
    <source>
        <dbReference type="Proteomes" id="UP000245430"/>
    </source>
</evidence>
<keyword evidence="1 7" id="KW-0028">Amino-acid biosynthesis</keyword>
<dbReference type="EMBL" id="QGGP01000006">
    <property type="protein sequence ID" value="PWK18021.1"/>
    <property type="molecule type" value="Genomic_DNA"/>
</dbReference>
<keyword evidence="7" id="KW-0479">Metal-binding</keyword>
<dbReference type="SUPFAM" id="SSF52540">
    <property type="entry name" value="P-loop containing nucleoside triphosphate hydrolases"/>
    <property type="match status" value="1"/>
</dbReference>
<comment type="subcellular location">
    <subcellularLocation>
        <location evidence="7">Cytoplasm</location>
    </subcellularLocation>
</comment>
<keyword evidence="6 7" id="KW-0057">Aromatic amino acid biosynthesis</keyword>
<dbReference type="PRINTS" id="PR01100">
    <property type="entry name" value="SHIKIMTKNASE"/>
</dbReference>
<evidence type="ECO:0000256" key="5">
    <source>
        <dbReference type="ARBA" id="ARBA00022840"/>
    </source>
</evidence>
<accession>A0A316DIL8</accession>
<dbReference type="RefSeq" id="WP_109682903.1">
    <property type="nucleotide sequence ID" value="NZ_QGGP01000006.1"/>
</dbReference>
<feature type="binding site" evidence="7">
    <location>
        <position position="120"/>
    </location>
    <ligand>
        <name>ATP</name>
        <dbReference type="ChEBI" id="CHEBI:30616"/>
    </ligand>
</feature>
<evidence type="ECO:0000256" key="2">
    <source>
        <dbReference type="ARBA" id="ARBA00022679"/>
    </source>
</evidence>
<comment type="caution">
    <text evidence="7">Lacks conserved residue(s) required for the propagation of feature annotation.</text>
</comment>
<evidence type="ECO:0000256" key="7">
    <source>
        <dbReference type="HAMAP-Rule" id="MF_00109"/>
    </source>
</evidence>
<dbReference type="EC" id="2.7.1.71" evidence="7"/>
<dbReference type="GO" id="GO:0009073">
    <property type="term" value="P:aromatic amino acid family biosynthetic process"/>
    <property type="evidence" value="ECO:0007669"/>
    <property type="project" value="UniProtKB-KW"/>
</dbReference>
<evidence type="ECO:0000256" key="3">
    <source>
        <dbReference type="ARBA" id="ARBA00022741"/>
    </source>
</evidence>
<keyword evidence="3 7" id="KW-0547">Nucleotide-binding</keyword>